<feature type="compositionally biased region" description="Basic and acidic residues" evidence="1">
    <location>
        <begin position="49"/>
        <end position="59"/>
    </location>
</feature>
<dbReference type="EMBL" id="OANU01000123">
    <property type="protein sequence ID" value="SNX50585.1"/>
    <property type="molecule type" value="Genomic_DNA"/>
</dbReference>
<feature type="compositionally biased region" description="Polar residues" evidence="1">
    <location>
        <begin position="1"/>
        <end position="33"/>
    </location>
</feature>
<dbReference type="PANTHER" id="PTHR37533">
    <property type="entry name" value="FLAGELLAR HOOK-LENGTH CONTROL PROTEIN"/>
    <property type="match status" value="1"/>
</dbReference>
<evidence type="ECO:0000259" key="2">
    <source>
        <dbReference type="Pfam" id="PF02120"/>
    </source>
</evidence>
<keyword evidence="3" id="KW-0966">Cell projection</keyword>
<feature type="region of interest" description="Disordered" evidence="1">
    <location>
        <begin position="491"/>
        <end position="537"/>
    </location>
</feature>
<feature type="compositionally biased region" description="Polar residues" evidence="1">
    <location>
        <begin position="208"/>
        <end position="226"/>
    </location>
</feature>
<evidence type="ECO:0000256" key="1">
    <source>
        <dbReference type="SAM" id="MobiDB-lite"/>
    </source>
</evidence>
<dbReference type="Pfam" id="PF02120">
    <property type="entry name" value="Flg_hook"/>
    <property type="match status" value="1"/>
</dbReference>
<feature type="region of interest" description="Disordered" evidence="1">
    <location>
        <begin position="1"/>
        <end position="61"/>
    </location>
</feature>
<protein>
    <submittedName>
        <fullName evidence="3">Flagellar hook-length control protein</fullName>
    </submittedName>
</protein>
<gene>
    <name evidence="3" type="primary">fliK</name>
    <name evidence="3" type="ORF">VTH8203_04246</name>
</gene>
<keyword evidence="3" id="KW-0969">Cilium</keyword>
<feature type="region of interest" description="Disordered" evidence="1">
    <location>
        <begin position="188"/>
        <end position="226"/>
    </location>
</feature>
<dbReference type="RefSeq" id="WP_096995493.1">
    <property type="nucleotide sequence ID" value="NZ_JBHSII010000001.1"/>
</dbReference>
<keyword evidence="3" id="KW-0282">Flagellum</keyword>
<evidence type="ECO:0000313" key="4">
    <source>
        <dbReference type="Proteomes" id="UP000219336"/>
    </source>
</evidence>
<accession>A0A240ER49</accession>
<organism evidence="3 4">
    <name type="scientific">Vibrio thalassae</name>
    <dbReference type="NCBI Taxonomy" id="1243014"/>
    <lineage>
        <taxon>Bacteria</taxon>
        <taxon>Pseudomonadati</taxon>
        <taxon>Pseudomonadota</taxon>
        <taxon>Gammaproteobacteria</taxon>
        <taxon>Vibrionales</taxon>
        <taxon>Vibrionaceae</taxon>
        <taxon>Vibrio</taxon>
    </lineage>
</organism>
<dbReference type="InterPro" id="IPR038610">
    <property type="entry name" value="FliK-like_C_sf"/>
</dbReference>
<feature type="compositionally biased region" description="Low complexity" evidence="1">
    <location>
        <begin position="495"/>
        <end position="513"/>
    </location>
</feature>
<proteinExistence type="predicted"/>
<feature type="domain" description="Flagellar hook-length control protein-like C-terminal" evidence="2">
    <location>
        <begin position="423"/>
        <end position="506"/>
    </location>
</feature>
<dbReference type="CDD" id="cd17470">
    <property type="entry name" value="T3SS_Flik_C"/>
    <property type="match status" value="1"/>
</dbReference>
<reference evidence="4" key="1">
    <citation type="submission" date="2016-06" db="EMBL/GenBank/DDBJ databases">
        <authorList>
            <person name="Rodrigo-Torres L."/>
            <person name="Arahal R.D."/>
            <person name="Lucena T."/>
        </authorList>
    </citation>
    <scope>NUCLEOTIDE SEQUENCE [LARGE SCALE GENOMIC DNA]</scope>
    <source>
        <strain evidence="4">CECT8203</strain>
    </source>
</reference>
<dbReference type="PANTHER" id="PTHR37533:SF2">
    <property type="entry name" value="FLAGELLAR HOOK-LENGTH CONTROL PROTEIN"/>
    <property type="match status" value="1"/>
</dbReference>
<keyword evidence="4" id="KW-1185">Reference proteome</keyword>
<sequence>MSLAITNNSISATPNTKSSDKTTVVDSADNAEQSGFFDTLKNAISSENTEEKQKAEGRLGVEAANSHAIEASLGEEDAEVLSTTAQEAESLTPAAGAKSQTETSVDEDPDESVKNMAPESAVVVSSHRDTLNLASEGSVEAKKTVSDSAQLLSRLDESNSALKPKNNAALSQTESDLSDAAVLGAATASTQHPKRVEPLGEPTIPLDINSSSLTQQHQNSPETNAATDDMATEQIAVLTGASGSTMQTATGLETKAINVDGESKNSTQSQIAWTKANAEHATKIDPKSLVATTVAADKLHSSHGPGAALTASAPLASTLPVNSASHSSSDVALTASMLATNTSVEHSQVNHPTLSTAGASFTGVQKPSAMTGLGQVNELPEGITHAATGATANQLRAEQSQPPTNVQSPLMLTKDNASDQVAERVQMMMAKNLKHVDIRLDPPDLGRMQIRMSLNNDSATVHFTVQNQHTRDMVDQAMPRLREMLSQQGIQLADSSVQQQSQGQQQRHASQESGGSGSHANGRTHQGLDESEQGVNLEVNIAKKTDGISYYA</sequence>
<name>A0A240ER49_9VIBR</name>
<dbReference type="InterPro" id="IPR052563">
    <property type="entry name" value="FliK"/>
</dbReference>
<dbReference type="Proteomes" id="UP000219336">
    <property type="component" value="Unassembled WGS sequence"/>
</dbReference>
<dbReference type="InterPro" id="IPR021136">
    <property type="entry name" value="Flagellar_hook_control-like_C"/>
</dbReference>
<feature type="region of interest" description="Disordered" evidence="1">
    <location>
        <begin position="78"/>
        <end position="121"/>
    </location>
</feature>
<evidence type="ECO:0000313" key="3">
    <source>
        <dbReference type="EMBL" id="SNX50585.1"/>
    </source>
</evidence>
<dbReference type="Gene3D" id="3.30.750.140">
    <property type="match status" value="1"/>
</dbReference>
<dbReference type="AlphaFoldDB" id="A0A240ER49"/>
<dbReference type="OrthoDB" id="1792985at2"/>